<proteinExistence type="predicted"/>
<organism evidence="1 2">
    <name type="scientific">Microbacterium oxydans</name>
    <dbReference type="NCBI Taxonomy" id="82380"/>
    <lineage>
        <taxon>Bacteria</taxon>
        <taxon>Bacillati</taxon>
        <taxon>Actinomycetota</taxon>
        <taxon>Actinomycetes</taxon>
        <taxon>Micrococcales</taxon>
        <taxon>Microbacteriaceae</taxon>
        <taxon>Microbacterium</taxon>
    </lineage>
</organism>
<protein>
    <submittedName>
        <fullName evidence="1">Uncharacterized protein</fullName>
    </submittedName>
</protein>
<name>A0A0F0KTC9_9MICO</name>
<evidence type="ECO:0000313" key="2">
    <source>
        <dbReference type="Proteomes" id="UP000033725"/>
    </source>
</evidence>
<dbReference type="EMBL" id="JYIV01000023">
    <property type="protein sequence ID" value="KJL23365.1"/>
    <property type="molecule type" value="Genomic_DNA"/>
</dbReference>
<evidence type="ECO:0000313" key="1">
    <source>
        <dbReference type="EMBL" id="KJL23365.1"/>
    </source>
</evidence>
<dbReference type="PATRIC" id="fig|82380.10.peg.1457"/>
<sequence length="93" mass="10223">MVLKGLIRPVEAHSVTLKGEDLAEVRAQLTAQAPEGWDLVSAMATMEKAGSMRSVEGKFLRRDGIREVEADDMAALEAQVPEGWQLLSVWKTD</sequence>
<accession>A0A0F0KTC9</accession>
<reference evidence="1 2" key="1">
    <citation type="submission" date="2015-02" db="EMBL/GenBank/DDBJ databases">
        <title>Draft genome sequences of ten Microbacterium spp. with emphasis on heavy metal contaminated environments.</title>
        <authorList>
            <person name="Corretto E."/>
        </authorList>
    </citation>
    <scope>NUCLEOTIDE SEQUENCE [LARGE SCALE GENOMIC DNA]</scope>
    <source>
        <strain evidence="1 2">BEL163</strain>
    </source>
</reference>
<dbReference type="Proteomes" id="UP000033725">
    <property type="component" value="Unassembled WGS sequence"/>
</dbReference>
<comment type="caution">
    <text evidence="1">The sequence shown here is derived from an EMBL/GenBank/DDBJ whole genome shotgun (WGS) entry which is preliminary data.</text>
</comment>
<gene>
    <name evidence="1" type="ORF">RN51_01450</name>
</gene>
<dbReference type="AlphaFoldDB" id="A0A0F0KTC9"/>